<keyword evidence="1" id="KW-1133">Transmembrane helix</keyword>
<evidence type="ECO:0000313" key="2">
    <source>
        <dbReference type="EMBL" id="NMF00441.1"/>
    </source>
</evidence>
<reference evidence="2 3" key="1">
    <citation type="submission" date="2020-04" db="EMBL/GenBank/DDBJ databases">
        <authorList>
            <person name="Hitch T.C.A."/>
            <person name="Wylensek D."/>
            <person name="Clavel T."/>
        </authorList>
    </citation>
    <scope>NUCLEOTIDE SEQUENCE [LARGE SCALE GENOMIC DNA]</scope>
    <source>
        <strain evidence="2 3">WB01_D5_05</strain>
    </source>
</reference>
<name>A0A848D430_ANEAE</name>
<dbReference type="AlphaFoldDB" id="A0A848D430"/>
<dbReference type="Pfam" id="PF10710">
    <property type="entry name" value="DUF2512"/>
    <property type="match status" value="1"/>
</dbReference>
<keyword evidence="1" id="KW-0812">Transmembrane</keyword>
<dbReference type="RefSeq" id="WP_168976163.1">
    <property type="nucleotide sequence ID" value="NZ_JABAGO010000046.1"/>
</dbReference>
<dbReference type="Proteomes" id="UP000561326">
    <property type="component" value="Unassembled WGS sequence"/>
</dbReference>
<feature type="transmembrane region" description="Helical" evidence="1">
    <location>
        <begin position="63"/>
        <end position="82"/>
    </location>
</feature>
<keyword evidence="1" id="KW-0472">Membrane</keyword>
<sequence>MTTLVIKIIMCPLAVILSSYLFPDVNYSAIYQPIIVGLILAVIGTIIEYMFLREGTLWISTGMDFVASFFVVYLVFLLFIGATVTITGALATSLIIAAIEFFTHQYLINSGKTRKVPS</sequence>
<accession>A0A848D430</accession>
<feature type="transmembrane region" description="Helical" evidence="1">
    <location>
        <begin position="29"/>
        <end position="51"/>
    </location>
</feature>
<gene>
    <name evidence="2" type="ORF">HF838_19650</name>
</gene>
<dbReference type="InterPro" id="IPR019649">
    <property type="entry name" value="DUF2512"/>
</dbReference>
<protein>
    <submittedName>
        <fullName evidence="2">DUF2512 family protein</fullName>
    </submittedName>
</protein>
<evidence type="ECO:0000313" key="3">
    <source>
        <dbReference type="Proteomes" id="UP000561326"/>
    </source>
</evidence>
<dbReference type="EMBL" id="JABAGO010000046">
    <property type="protein sequence ID" value="NMF00441.1"/>
    <property type="molecule type" value="Genomic_DNA"/>
</dbReference>
<feature type="transmembrane region" description="Helical" evidence="1">
    <location>
        <begin position="88"/>
        <end position="108"/>
    </location>
</feature>
<evidence type="ECO:0000256" key="1">
    <source>
        <dbReference type="SAM" id="Phobius"/>
    </source>
</evidence>
<feature type="transmembrane region" description="Helical" evidence="1">
    <location>
        <begin position="5"/>
        <end position="23"/>
    </location>
</feature>
<proteinExistence type="predicted"/>
<organism evidence="2 3">
    <name type="scientific">Aneurinibacillus aneurinilyticus</name>
    <name type="common">Bacillus aneurinolyticus</name>
    <dbReference type="NCBI Taxonomy" id="1391"/>
    <lineage>
        <taxon>Bacteria</taxon>
        <taxon>Bacillati</taxon>
        <taxon>Bacillota</taxon>
        <taxon>Bacilli</taxon>
        <taxon>Bacillales</taxon>
        <taxon>Paenibacillaceae</taxon>
        <taxon>Aneurinibacillus group</taxon>
        <taxon>Aneurinibacillus</taxon>
    </lineage>
</organism>
<comment type="caution">
    <text evidence="2">The sequence shown here is derived from an EMBL/GenBank/DDBJ whole genome shotgun (WGS) entry which is preliminary data.</text>
</comment>